<feature type="domain" description="EcxA zinc-binding" evidence="3">
    <location>
        <begin position="403"/>
        <end position="708"/>
    </location>
</feature>
<name>A0A2W5AC60_9SPHN</name>
<keyword evidence="2" id="KW-0732">Signal</keyword>
<dbReference type="Proteomes" id="UP000249066">
    <property type="component" value="Unassembled WGS sequence"/>
</dbReference>
<sequence>MTLLALAFMLATPASAATGTAGAAPAASPTRSLSGLLPVDVDQKQGKILFRLPAPDKDGIAGRFIYANALRTGLGSANIMLDRGANSGSRLLVFRRIGNKVAAEYENPRFRATGVPADEAQAARDSFAYSTVWIGKVESDNADGSFTVDIAPMLAGDMMGIADALNREEKGFTLNAALSAVDTGSVKVFPDNIEIEARQTFTSSSPGVETRNISPVDGNLSFVVRHSFVRLPAPGYKPLRFDPRGGVFATQVLDYGTPLGAPVVYELANRFRLEKTDPTAARSPVRKPIIFYIDRAAPEPIRSALADGVRWWADAFDKAGFIDAFKVEILPEGVDPLDLRYNIVNWVNRATRGWSYGQAVTDPRTGEIIKGNVMLGSLRVRQDMLIFEGLVGADKIGTGGPNDPVQISLQRLRQLAAHEVGHALGFAHNFAASTQGRFSVMDYPAPRIGVKAGAPDLSDAYGNGAGRWDDYVVKWLYGSASDAEAQATASAGVKEGLRYATDSDARSPDTGQPWGSLWDDGADPAAELDRMAGVRQAALSRFGLSALSPGEAVANLRRKFVPIWLLDRYQVEAAGKLLGGVDYAYSVIGDGRETSTAVPAAMQDHALNALLATLAPTALEVPPALLPMLSAGWSGDDDRQYDIEIFKTAGGTVFDPLAAADAKAAQTLMVLLAPARLARLSSQHIGDSSLPGVDGVVDRLISATFDAKDGGRLAAIRRRVATSTALALARAARDPATAPDAAVAIEDRLTRLSAALAKRAGDGEETAWAHGLSRLLADREALDKAASDKGRMTRVPPGMPIGAEDDWMGMEGN</sequence>
<accession>A0A2W5AC60</accession>
<feature type="region of interest" description="Disordered" evidence="1">
    <location>
        <begin position="790"/>
        <end position="813"/>
    </location>
</feature>
<proteinExistence type="predicted"/>
<organism evidence="5 6">
    <name type="scientific">Sphingomonas sanxanigenens</name>
    <dbReference type="NCBI Taxonomy" id="397260"/>
    <lineage>
        <taxon>Bacteria</taxon>
        <taxon>Pseudomonadati</taxon>
        <taxon>Pseudomonadota</taxon>
        <taxon>Alphaproteobacteria</taxon>
        <taxon>Sphingomonadales</taxon>
        <taxon>Sphingomonadaceae</taxon>
        <taxon>Sphingomonas</taxon>
    </lineage>
</organism>
<dbReference type="Pfam" id="PF17148">
    <property type="entry name" value="DUF5117"/>
    <property type="match status" value="1"/>
</dbReference>
<dbReference type="InterPro" id="IPR034032">
    <property type="entry name" value="Zn_MMP-like_bac"/>
</dbReference>
<feature type="compositionally biased region" description="Acidic residues" evidence="1">
    <location>
        <begin position="803"/>
        <end position="813"/>
    </location>
</feature>
<dbReference type="PANTHER" id="PTHR38478:SF1">
    <property type="entry name" value="ZINC DEPENDENT METALLOPROTEASE DOMAIN LIPOPROTEIN"/>
    <property type="match status" value="1"/>
</dbReference>
<evidence type="ECO:0000256" key="1">
    <source>
        <dbReference type="SAM" id="MobiDB-lite"/>
    </source>
</evidence>
<dbReference type="Gene3D" id="3.40.390.10">
    <property type="entry name" value="Collagenase (Catalytic Domain)"/>
    <property type="match status" value="1"/>
</dbReference>
<evidence type="ECO:0000259" key="4">
    <source>
        <dbReference type="Pfam" id="PF17148"/>
    </source>
</evidence>
<evidence type="ECO:0000313" key="5">
    <source>
        <dbReference type="EMBL" id="PZO91813.1"/>
    </source>
</evidence>
<evidence type="ECO:0000256" key="2">
    <source>
        <dbReference type="SAM" id="SignalP"/>
    </source>
</evidence>
<dbReference type="EMBL" id="QFNN01000004">
    <property type="protein sequence ID" value="PZO91813.1"/>
    <property type="molecule type" value="Genomic_DNA"/>
</dbReference>
<feature type="chain" id="PRO_5015964577" evidence="2">
    <location>
        <begin position="17"/>
        <end position="813"/>
    </location>
</feature>
<evidence type="ECO:0000259" key="3">
    <source>
        <dbReference type="Pfam" id="PF16313"/>
    </source>
</evidence>
<dbReference type="InterPro" id="IPR024079">
    <property type="entry name" value="MetalloPept_cat_dom_sf"/>
</dbReference>
<dbReference type="GO" id="GO:0008237">
    <property type="term" value="F:metallopeptidase activity"/>
    <property type="evidence" value="ECO:0007669"/>
    <property type="project" value="InterPro"/>
</dbReference>
<dbReference type="SUPFAM" id="SSF55486">
    <property type="entry name" value="Metalloproteases ('zincins'), catalytic domain"/>
    <property type="match status" value="1"/>
</dbReference>
<dbReference type="InterPro" id="IPR033413">
    <property type="entry name" value="DUF5117"/>
</dbReference>
<dbReference type="Pfam" id="PF16313">
    <property type="entry name" value="DUF4953"/>
    <property type="match status" value="1"/>
</dbReference>
<dbReference type="PANTHER" id="PTHR38478">
    <property type="entry name" value="PEPTIDASE M1A AND M12B"/>
    <property type="match status" value="1"/>
</dbReference>
<evidence type="ECO:0000313" key="6">
    <source>
        <dbReference type="Proteomes" id="UP000249066"/>
    </source>
</evidence>
<protein>
    <submittedName>
        <fullName evidence="5">Peptidase</fullName>
    </submittedName>
</protein>
<dbReference type="InterPro" id="IPR032534">
    <property type="entry name" value="EcxA_zinc-bd"/>
</dbReference>
<feature type="domain" description="DUF5117" evidence="4">
    <location>
        <begin position="84"/>
        <end position="275"/>
    </location>
</feature>
<dbReference type="CDD" id="cd04276">
    <property type="entry name" value="ZnMc_MMP_like_2"/>
    <property type="match status" value="1"/>
</dbReference>
<feature type="signal peptide" evidence="2">
    <location>
        <begin position="1"/>
        <end position="16"/>
    </location>
</feature>
<reference evidence="5 6" key="1">
    <citation type="submission" date="2017-08" db="EMBL/GenBank/DDBJ databases">
        <title>Infants hospitalized years apart are colonized by the same room-sourced microbial strains.</title>
        <authorList>
            <person name="Brooks B."/>
            <person name="Olm M.R."/>
            <person name="Firek B.A."/>
            <person name="Baker R."/>
            <person name="Thomas B.C."/>
            <person name="Morowitz M.J."/>
            <person name="Banfield J.F."/>
        </authorList>
    </citation>
    <scope>NUCLEOTIDE SEQUENCE [LARGE SCALE GENOMIC DNA]</scope>
    <source>
        <strain evidence="5">S2_018_000_R2_101</strain>
    </source>
</reference>
<gene>
    <name evidence="5" type="ORF">DI623_01830</name>
</gene>
<dbReference type="AlphaFoldDB" id="A0A2W5AC60"/>
<comment type="caution">
    <text evidence="5">The sequence shown here is derived from an EMBL/GenBank/DDBJ whole genome shotgun (WGS) entry which is preliminary data.</text>
</comment>